<evidence type="ECO:0000313" key="3">
    <source>
        <dbReference type="Proteomes" id="UP000075714"/>
    </source>
</evidence>
<feature type="compositionally biased region" description="Low complexity" evidence="1">
    <location>
        <begin position="400"/>
        <end position="409"/>
    </location>
</feature>
<feature type="compositionally biased region" description="Gly residues" evidence="1">
    <location>
        <begin position="385"/>
        <end position="399"/>
    </location>
</feature>
<feature type="compositionally biased region" description="Low complexity" evidence="1">
    <location>
        <begin position="157"/>
        <end position="211"/>
    </location>
</feature>
<organism evidence="2 3">
    <name type="scientific">Gonium pectorale</name>
    <name type="common">Green alga</name>
    <dbReference type="NCBI Taxonomy" id="33097"/>
    <lineage>
        <taxon>Eukaryota</taxon>
        <taxon>Viridiplantae</taxon>
        <taxon>Chlorophyta</taxon>
        <taxon>core chlorophytes</taxon>
        <taxon>Chlorophyceae</taxon>
        <taxon>CS clade</taxon>
        <taxon>Chlamydomonadales</taxon>
        <taxon>Volvocaceae</taxon>
        <taxon>Gonium</taxon>
    </lineage>
</organism>
<feature type="region of interest" description="Disordered" evidence="1">
    <location>
        <begin position="142"/>
        <end position="214"/>
    </location>
</feature>
<comment type="caution">
    <text evidence="2">The sequence shown here is derived from an EMBL/GenBank/DDBJ whole genome shotgun (WGS) entry which is preliminary data.</text>
</comment>
<feature type="compositionally biased region" description="Low complexity" evidence="1">
    <location>
        <begin position="68"/>
        <end position="83"/>
    </location>
</feature>
<feature type="region of interest" description="Disordered" evidence="1">
    <location>
        <begin position="1"/>
        <end position="23"/>
    </location>
</feature>
<feature type="compositionally biased region" description="Polar residues" evidence="1">
    <location>
        <begin position="1"/>
        <end position="13"/>
    </location>
</feature>
<dbReference type="Proteomes" id="UP000075714">
    <property type="component" value="Unassembled WGS sequence"/>
</dbReference>
<dbReference type="AlphaFoldDB" id="A0A150GQ57"/>
<gene>
    <name evidence="2" type="ORF">GPECTOR_11g5</name>
</gene>
<feature type="region of interest" description="Disordered" evidence="1">
    <location>
        <begin position="378"/>
        <end position="417"/>
    </location>
</feature>
<dbReference type="EMBL" id="LSYV01000012">
    <property type="protein sequence ID" value="KXZ51923.1"/>
    <property type="molecule type" value="Genomic_DNA"/>
</dbReference>
<name>A0A150GQ57_GONPE</name>
<keyword evidence="3" id="KW-1185">Reference proteome</keyword>
<feature type="region of interest" description="Disordered" evidence="1">
    <location>
        <begin position="68"/>
        <end position="93"/>
    </location>
</feature>
<proteinExistence type="predicted"/>
<sequence length="417" mass="40943">MQEPTDSQGSAGQPSLALASSGHAPKRAYVVTTTAAPAQPGATPKRKRYVVEPLGVWVDTRNASGTLLPLAPSSTSSSSSAPGAGAGAGTGGPPLERYASAPASDISCTLSVPFAPFLMAGLSTPVVIPPWSVAPAGWGFIPSQSGQAAPPTPTLLQQHHQQQQQQQQQQQHQQHMQAHAAPQSQFARPQPRPWPQQQQLQPQQPSSPRQQGTAAFVGGYQQAVLSASGCDGGGYGGGGVVYGGAQYGCPAAVTVTTGGGAAAPALAPSPSAQAATADSPAGFLLDAASLLTNASLYNALFPEAPLTRGDAPPSTNGAVCGFGGGGFGGGASAQRGGGAADGPLNSGGAGAEPQLNATASLLGALCAESPSLRASIWSDPPQFGASGGAAGGGGAGGARGLASPLRGGARNTSPMRG</sequence>
<protein>
    <submittedName>
        <fullName evidence="2">Uncharacterized protein</fullName>
    </submittedName>
</protein>
<evidence type="ECO:0000256" key="1">
    <source>
        <dbReference type="SAM" id="MobiDB-lite"/>
    </source>
</evidence>
<accession>A0A150GQ57</accession>
<reference evidence="3" key="1">
    <citation type="journal article" date="2016" name="Nat. Commun.">
        <title>The Gonium pectorale genome demonstrates co-option of cell cycle regulation during the evolution of multicellularity.</title>
        <authorList>
            <person name="Hanschen E.R."/>
            <person name="Marriage T.N."/>
            <person name="Ferris P.J."/>
            <person name="Hamaji T."/>
            <person name="Toyoda A."/>
            <person name="Fujiyama A."/>
            <person name="Neme R."/>
            <person name="Noguchi H."/>
            <person name="Minakuchi Y."/>
            <person name="Suzuki M."/>
            <person name="Kawai-Toyooka H."/>
            <person name="Smith D.R."/>
            <person name="Sparks H."/>
            <person name="Anderson J."/>
            <person name="Bakaric R."/>
            <person name="Luria V."/>
            <person name="Karger A."/>
            <person name="Kirschner M.W."/>
            <person name="Durand P.M."/>
            <person name="Michod R.E."/>
            <person name="Nozaki H."/>
            <person name="Olson B.J."/>
        </authorList>
    </citation>
    <scope>NUCLEOTIDE SEQUENCE [LARGE SCALE GENOMIC DNA]</scope>
    <source>
        <strain evidence="3">NIES-2863</strain>
    </source>
</reference>
<evidence type="ECO:0000313" key="2">
    <source>
        <dbReference type="EMBL" id="KXZ51923.1"/>
    </source>
</evidence>